<gene>
    <name evidence="1" type="ordered locus">Mthe_0103</name>
</gene>
<reference evidence="1 2" key="1">
    <citation type="submission" date="2006-10" db="EMBL/GenBank/DDBJ databases">
        <title>Complete sequence of Methanosaeta thermophila PT.</title>
        <authorList>
            <consortium name="US DOE Joint Genome Institute"/>
            <person name="Copeland A."/>
            <person name="Lucas S."/>
            <person name="Lapidus A."/>
            <person name="Barry K."/>
            <person name="Detter J.C."/>
            <person name="Glavina del Rio T."/>
            <person name="Hammon N."/>
            <person name="Israni S."/>
            <person name="Pitluck S."/>
            <person name="Chain P."/>
            <person name="Malfatti S."/>
            <person name="Shin M."/>
            <person name="Vergez L."/>
            <person name="Schmutz J."/>
            <person name="Larimer F."/>
            <person name="Land M."/>
            <person name="Hauser L."/>
            <person name="Kyrpides N."/>
            <person name="Kim E."/>
            <person name="Smith K.S."/>
            <person name="Ingram-Smith C."/>
            <person name="Richardson P."/>
        </authorList>
    </citation>
    <scope>NUCLEOTIDE SEQUENCE [LARGE SCALE GENOMIC DNA]</scope>
    <source>
        <strain evidence="2">DSM 6194 / JCM 14653 / NBRC 101360 / PT</strain>
    </source>
</reference>
<dbReference type="Proteomes" id="UP000000674">
    <property type="component" value="Chromosome"/>
</dbReference>
<dbReference type="HOGENOM" id="CLU_2461833_0_0_2"/>
<dbReference type="EMBL" id="CP000477">
    <property type="protein sequence ID" value="ABK13905.1"/>
    <property type="molecule type" value="Genomic_DNA"/>
</dbReference>
<dbReference type="RefSeq" id="WP_011695304.1">
    <property type="nucleotide sequence ID" value="NC_008553.1"/>
</dbReference>
<sequence length="88" mass="9597">MGESGSRVAGRALMHLKAIECAHGLTITNKSEIVSEIASRVSDERSVLTICTSLNTWVAMNRTGGSIFIPREVLEPLIELAEIRERCA</sequence>
<accession>A0B5D1</accession>
<dbReference type="OrthoDB" id="384892at2157"/>
<evidence type="ECO:0000313" key="1">
    <source>
        <dbReference type="EMBL" id="ABK13905.1"/>
    </source>
</evidence>
<dbReference type="KEGG" id="mtp:Mthe_0103"/>
<dbReference type="GeneID" id="4462495"/>
<dbReference type="STRING" id="349307.Mthe_0103"/>
<proteinExistence type="predicted"/>
<keyword evidence="2" id="KW-1185">Reference proteome</keyword>
<evidence type="ECO:0000313" key="2">
    <source>
        <dbReference type="Proteomes" id="UP000000674"/>
    </source>
</evidence>
<protein>
    <submittedName>
        <fullName evidence="1">Uncharacterized protein</fullName>
    </submittedName>
</protein>
<organism evidence="1 2">
    <name type="scientific">Methanothrix thermoacetophila (strain DSM 6194 / JCM 14653 / NBRC 101360 / PT)</name>
    <name type="common">Methanosaeta thermophila</name>
    <dbReference type="NCBI Taxonomy" id="349307"/>
    <lineage>
        <taxon>Archaea</taxon>
        <taxon>Methanobacteriati</taxon>
        <taxon>Methanobacteriota</taxon>
        <taxon>Stenosarchaea group</taxon>
        <taxon>Methanomicrobia</taxon>
        <taxon>Methanotrichales</taxon>
        <taxon>Methanotrichaceae</taxon>
        <taxon>Methanothrix</taxon>
    </lineage>
</organism>
<dbReference type="AlphaFoldDB" id="A0B5D1"/>
<name>A0B5D1_METTP</name>